<reference evidence="1 2" key="1">
    <citation type="journal article" date="2011" name="J. Bacteriol.">
        <title>Genome sequence of 'Pedosphaera parvula' Ellin514, an aerobic Verrucomicrobial isolate from pasture soil.</title>
        <authorList>
            <person name="Kant R."/>
            <person name="van Passel M.W."/>
            <person name="Sangwan P."/>
            <person name="Palva A."/>
            <person name="Lucas S."/>
            <person name="Copeland A."/>
            <person name="Lapidus A."/>
            <person name="Glavina Del Rio T."/>
            <person name="Dalin E."/>
            <person name="Tice H."/>
            <person name="Bruce D."/>
            <person name="Goodwin L."/>
            <person name="Pitluck S."/>
            <person name="Chertkov O."/>
            <person name="Larimer F.W."/>
            <person name="Land M.L."/>
            <person name="Hauser L."/>
            <person name="Brettin T.S."/>
            <person name="Detter J.C."/>
            <person name="Han S."/>
            <person name="de Vos W.M."/>
            <person name="Janssen P.H."/>
            <person name="Smidt H."/>
        </authorList>
    </citation>
    <scope>NUCLEOTIDE SEQUENCE [LARGE SCALE GENOMIC DNA]</scope>
    <source>
        <strain evidence="1 2">Ellin514</strain>
    </source>
</reference>
<protein>
    <submittedName>
        <fullName evidence="1">Uncharacterized protein</fullName>
    </submittedName>
</protein>
<comment type="caution">
    <text evidence="1">The sequence shown here is derived from an EMBL/GenBank/DDBJ whole genome shotgun (WGS) entry which is preliminary data.</text>
</comment>
<evidence type="ECO:0000313" key="1">
    <source>
        <dbReference type="EMBL" id="EEF63305.1"/>
    </source>
</evidence>
<proteinExistence type="predicted"/>
<keyword evidence="2" id="KW-1185">Reference proteome</keyword>
<accession>B9X9W4</accession>
<organism evidence="1 2">
    <name type="scientific">Pedosphaera parvula (strain Ellin514)</name>
    <dbReference type="NCBI Taxonomy" id="320771"/>
    <lineage>
        <taxon>Bacteria</taxon>
        <taxon>Pseudomonadati</taxon>
        <taxon>Verrucomicrobiota</taxon>
        <taxon>Pedosphaerae</taxon>
        <taxon>Pedosphaerales</taxon>
        <taxon>Pedosphaeraceae</taxon>
        <taxon>Pedosphaera</taxon>
    </lineage>
</organism>
<dbReference type="Proteomes" id="UP000003688">
    <property type="component" value="Unassembled WGS sequence"/>
</dbReference>
<evidence type="ECO:0000313" key="2">
    <source>
        <dbReference type="Proteomes" id="UP000003688"/>
    </source>
</evidence>
<name>B9X9W4_PEDPL</name>
<dbReference type="AlphaFoldDB" id="B9X9W4"/>
<sequence>MLNGKPSKFPYLMAHWQAIQHHTVELPLENESVHKGEEPGVVCWFQQVSQFVDH</sequence>
<gene>
    <name evidence="1" type="ORF">Cflav_PD5940</name>
</gene>
<dbReference type="EMBL" id="ABOX02000001">
    <property type="protein sequence ID" value="EEF63305.1"/>
    <property type="molecule type" value="Genomic_DNA"/>
</dbReference>